<dbReference type="PANTHER" id="PTHR10333:SF42">
    <property type="entry name" value="INHIBITOR OF GROWTH PROTEIN 5"/>
    <property type="match status" value="1"/>
</dbReference>
<evidence type="ECO:0000256" key="12">
    <source>
        <dbReference type="SAM" id="MobiDB-lite"/>
    </source>
</evidence>
<keyword evidence="5 9" id="KW-0862">Zinc</keyword>
<comment type="function">
    <text evidence="11">Component of an histone acetyltransferase complex.</text>
</comment>
<protein>
    <recommendedName>
        <fullName evidence="11">Chromatin modification-related protein</fullName>
    </recommendedName>
</protein>
<evidence type="ECO:0000256" key="2">
    <source>
        <dbReference type="ARBA" id="ARBA00010210"/>
    </source>
</evidence>
<dbReference type="GO" id="GO:0008270">
    <property type="term" value="F:zinc ion binding"/>
    <property type="evidence" value="ECO:0007669"/>
    <property type="project" value="UniProtKB-KW"/>
</dbReference>
<feature type="site" description="Histone H3K4me3 binding" evidence="8">
    <location>
        <position position="398"/>
    </location>
</feature>
<evidence type="ECO:0000259" key="13">
    <source>
        <dbReference type="PROSITE" id="PS50016"/>
    </source>
</evidence>
<dbReference type="GO" id="GO:0000785">
    <property type="term" value="C:chromatin"/>
    <property type="evidence" value="ECO:0007669"/>
    <property type="project" value="UniProtKB-ARBA"/>
</dbReference>
<sequence>MVPRPQHANAMPSTSTAHSLSILTEYTHTLDSLPIDLSRNFGDLRELDAVLSSSMHVLTHKITQLTSMIENKTASKEERLWLLAEIAEEAGRLKPGADDKIRVACYAADGLAGHKAHMTTLLEQMPDPQFGKLAGMLGRKTVYPHVATRSYMPAGMTTEGGRRQRRNAYGSLLARDVNEVTPAKRKRVVKDDDSELITRSPRKDRNGDPSRARGNGRARKTDRAASPAPSELSVASHIPQNHITTTQNLPAPSRPNNAARQGNTVSAVKRGRGGHPHTPSNVGDPAHDNGTPRPAAHNGPPSTSHPSLPSPYVNGIQNGESAVARVIGNGEWTHGQLEGPGMPVARNFAGASSAAAPVSTKAAAQTTETSGEMVAEGEGEQDDNKRYCFCNGVSYGEMIGCDDNNCDIEWFHLTCLGLSIPPEGAWYCDSCIQTRRNTKRSARGGKRRGGARAAARHASS</sequence>
<dbReference type="PROSITE" id="PS50016">
    <property type="entry name" value="ZF_PHD_2"/>
    <property type="match status" value="1"/>
</dbReference>
<feature type="compositionally biased region" description="Polar residues" evidence="12">
    <location>
        <begin position="238"/>
        <end position="266"/>
    </location>
</feature>
<dbReference type="OrthoDB" id="2505961at2759"/>
<comment type="domain">
    <text evidence="11">The PHD-type zinc finger mediates the binding to H3K4me3.</text>
</comment>
<evidence type="ECO:0000256" key="4">
    <source>
        <dbReference type="ARBA" id="ARBA00022771"/>
    </source>
</evidence>
<keyword evidence="3 9" id="KW-0479">Metal-binding</keyword>
<feature type="binding site" evidence="9">
    <location>
        <position position="388"/>
    </location>
    <ligand>
        <name>Zn(2+)</name>
        <dbReference type="ChEBI" id="CHEBI:29105"/>
        <label>1</label>
    </ligand>
</feature>
<keyword evidence="6 11" id="KW-0156">Chromatin regulator</keyword>
<evidence type="ECO:0000256" key="8">
    <source>
        <dbReference type="PIRSR" id="PIRSR628651-50"/>
    </source>
</evidence>
<evidence type="ECO:0000256" key="10">
    <source>
        <dbReference type="PROSITE-ProRule" id="PRU00146"/>
    </source>
</evidence>
<comment type="similarity">
    <text evidence="2 11">Belongs to the ING family.</text>
</comment>
<dbReference type="SUPFAM" id="SSF57903">
    <property type="entry name" value="FYVE/PHD zinc finger"/>
    <property type="match status" value="1"/>
</dbReference>
<reference evidence="14" key="1">
    <citation type="journal article" date="2021" name="New Phytol.">
        <title>Evolutionary innovations through gain and loss of genes in the ectomycorrhizal Boletales.</title>
        <authorList>
            <person name="Wu G."/>
            <person name="Miyauchi S."/>
            <person name="Morin E."/>
            <person name="Kuo A."/>
            <person name="Drula E."/>
            <person name="Varga T."/>
            <person name="Kohler A."/>
            <person name="Feng B."/>
            <person name="Cao Y."/>
            <person name="Lipzen A."/>
            <person name="Daum C."/>
            <person name="Hundley H."/>
            <person name="Pangilinan J."/>
            <person name="Johnson J."/>
            <person name="Barry K."/>
            <person name="LaButti K."/>
            <person name="Ng V."/>
            <person name="Ahrendt S."/>
            <person name="Min B."/>
            <person name="Choi I.G."/>
            <person name="Park H."/>
            <person name="Plett J.M."/>
            <person name="Magnuson J."/>
            <person name="Spatafora J.W."/>
            <person name="Nagy L.G."/>
            <person name="Henrissat B."/>
            <person name="Grigoriev I.V."/>
            <person name="Yang Z.L."/>
            <person name="Xu J."/>
            <person name="Martin F.M."/>
        </authorList>
    </citation>
    <scope>NUCLEOTIDE SEQUENCE</scope>
    <source>
        <strain evidence="14">KKN 215</strain>
    </source>
</reference>
<feature type="site" description="Histone H3K4me3 binding" evidence="8">
    <location>
        <position position="402"/>
    </location>
</feature>
<organism evidence="14 15">
    <name type="scientific">Cristinia sonorae</name>
    <dbReference type="NCBI Taxonomy" id="1940300"/>
    <lineage>
        <taxon>Eukaryota</taxon>
        <taxon>Fungi</taxon>
        <taxon>Dikarya</taxon>
        <taxon>Basidiomycota</taxon>
        <taxon>Agaricomycotina</taxon>
        <taxon>Agaricomycetes</taxon>
        <taxon>Agaricomycetidae</taxon>
        <taxon>Agaricales</taxon>
        <taxon>Pleurotineae</taxon>
        <taxon>Stephanosporaceae</taxon>
        <taxon>Cristinia</taxon>
    </lineage>
</organism>
<comment type="caution">
    <text evidence="14">The sequence shown here is derived from an EMBL/GenBank/DDBJ whole genome shotgun (WGS) entry which is preliminary data.</text>
</comment>
<dbReference type="InterPro" id="IPR019786">
    <property type="entry name" value="Zinc_finger_PHD-type_CS"/>
</dbReference>
<dbReference type="InterPro" id="IPR028651">
    <property type="entry name" value="ING_fam"/>
</dbReference>
<feature type="binding site" evidence="9">
    <location>
        <position position="406"/>
    </location>
    <ligand>
        <name>Zn(2+)</name>
        <dbReference type="ChEBI" id="CHEBI:29105"/>
        <label>2</label>
    </ligand>
</feature>
<dbReference type="Pfam" id="PF12998">
    <property type="entry name" value="ING"/>
    <property type="match status" value="1"/>
</dbReference>
<dbReference type="Proteomes" id="UP000813824">
    <property type="component" value="Unassembled WGS sequence"/>
</dbReference>
<evidence type="ECO:0000256" key="7">
    <source>
        <dbReference type="ARBA" id="ARBA00023242"/>
    </source>
</evidence>
<keyword evidence="7 11" id="KW-0539">Nucleus</keyword>
<dbReference type="SMART" id="SM00249">
    <property type="entry name" value="PHD"/>
    <property type="match status" value="1"/>
</dbReference>
<dbReference type="Gene3D" id="6.10.140.1740">
    <property type="match status" value="1"/>
</dbReference>
<feature type="site" description="Histone H3K4me3 binding" evidence="8">
    <location>
        <position position="410"/>
    </location>
</feature>
<feature type="site" description="Histone H3K4me3 binding" evidence="8">
    <location>
        <position position="387"/>
    </location>
</feature>
<dbReference type="SMART" id="SM01408">
    <property type="entry name" value="ING"/>
    <property type="match status" value="1"/>
</dbReference>
<comment type="subcellular location">
    <subcellularLocation>
        <location evidence="1 11">Nucleus</location>
    </subcellularLocation>
</comment>
<feature type="binding site" evidence="9">
    <location>
        <position position="412"/>
    </location>
    <ligand>
        <name>Zn(2+)</name>
        <dbReference type="ChEBI" id="CHEBI:29105"/>
        <label>1</label>
    </ligand>
</feature>
<evidence type="ECO:0000256" key="6">
    <source>
        <dbReference type="ARBA" id="ARBA00022853"/>
    </source>
</evidence>
<dbReference type="GO" id="GO:0006325">
    <property type="term" value="P:chromatin organization"/>
    <property type="evidence" value="ECO:0007669"/>
    <property type="project" value="UniProtKB-KW"/>
</dbReference>
<feature type="compositionally biased region" description="Low complexity" evidence="12">
    <location>
        <begin position="300"/>
        <end position="311"/>
    </location>
</feature>
<keyword evidence="15" id="KW-1185">Reference proteome</keyword>
<feature type="binding site" evidence="9">
    <location>
        <position position="428"/>
    </location>
    <ligand>
        <name>Zn(2+)</name>
        <dbReference type="ChEBI" id="CHEBI:29105"/>
        <label>2</label>
    </ligand>
</feature>
<gene>
    <name evidence="14" type="ORF">BXZ70DRAFT_905799</name>
</gene>
<dbReference type="InterPro" id="IPR024610">
    <property type="entry name" value="ING_N_histone-binding"/>
</dbReference>
<proteinExistence type="inferred from homology"/>
<dbReference type="Gene3D" id="3.30.40.10">
    <property type="entry name" value="Zinc/RING finger domain, C3HC4 (zinc finger)"/>
    <property type="match status" value="1"/>
</dbReference>
<comment type="subunit">
    <text evidence="11">Component of an histone acetyltransferase complex. Interacts with H3K4me3 and to a lesser extent with H3K4me2.</text>
</comment>
<evidence type="ECO:0000313" key="14">
    <source>
        <dbReference type="EMBL" id="KAH8102408.1"/>
    </source>
</evidence>
<feature type="binding site" evidence="9">
    <location>
        <position position="401"/>
    </location>
    <ligand>
        <name>Zn(2+)</name>
        <dbReference type="ChEBI" id="CHEBI:29105"/>
        <label>2</label>
    </ligand>
</feature>
<dbReference type="InterPro" id="IPR001965">
    <property type="entry name" value="Znf_PHD"/>
</dbReference>
<keyword evidence="4 10" id="KW-0863">Zinc-finger</keyword>
<dbReference type="PROSITE" id="PS01359">
    <property type="entry name" value="ZF_PHD_1"/>
    <property type="match status" value="1"/>
</dbReference>
<accession>A0A8K0XRG5</accession>
<dbReference type="GO" id="GO:0005634">
    <property type="term" value="C:nucleus"/>
    <property type="evidence" value="ECO:0007669"/>
    <property type="project" value="UniProtKB-SubCell"/>
</dbReference>
<feature type="binding site" evidence="9">
    <location>
        <position position="390"/>
    </location>
    <ligand>
        <name>Zn(2+)</name>
        <dbReference type="ChEBI" id="CHEBI:29105"/>
        <label>1</label>
    </ligand>
</feature>
<dbReference type="InterPro" id="IPR013083">
    <property type="entry name" value="Znf_RING/FYVE/PHD"/>
</dbReference>
<evidence type="ECO:0000256" key="5">
    <source>
        <dbReference type="ARBA" id="ARBA00022833"/>
    </source>
</evidence>
<evidence type="ECO:0000256" key="1">
    <source>
        <dbReference type="ARBA" id="ARBA00004123"/>
    </source>
</evidence>
<dbReference type="EMBL" id="JAEVFJ010000009">
    <property type="protein sequence ID" value="KAH8102408.1"/>
    <property type="molecule type" value="Genomic_DNA"/>
</dbReference>
<dbReference type="GO" id="GO:0006355">
    <property type="term" value="P:regulation of DNA-templated transcription"/>
    <property type="evidence" value="ECO:0007669"/>
    <property type="project" value="TreeGrafter"/>
</dbReference>
<feature type="compositionally biased region" description="Basic and acidic residues" evidence="12">
    <location>
        <begin position="201"/>
        <end position="211"/>
    </location>
</feature>
<evidence type="ECO:0000256" key="9">
    <source>
        <dbReference type="PIRSR" id="PIRSR628651-51"/>
    </source>
</evidence>
<dbReference type="CDD" id="cd15505">
    <property type="entry name" value="PHD_ING"/>
    <property type="match status" value="1"/>
</dbReference>
<evidence type="ECO:0000256" key="11">
    <source>
        <dbReference type="RuleBase" id="RU361213"/>
    </source>
</evidence>
<name>A0A8K0XRG5_9AGAR</name>
<dbReference type="InterPro" id="IPR011011">
    <property type="entry name" value="Znf_FYVE_PHD"/>
</dbReference>
<feature type="region of interest" description="Disordered" evidence="12">
    <location>
        <begin position="183"/>
        <end position="316"/>
    </location>
</feature>
<dbReference type="PANTHER" id="PTHR10333">
    <property type="entry name" value="INHIBITOR OF GROWTH PROTEIN"/>
    <property type="match status" value="1"/>
</dbReference>
<evidence type="ECO:0000313" key="15">
    <source>
        <dbReference type="Proteomes" id="UP000813824"/>
    </source>
</evidence>
<dbReference type="InterPro" id="IPR019787">
    <property type="entry name" value="Znf_PHD-finger"/>
</dbReference>
<feature type="binding site" evidence="9">
    <location>
        <position position="415"/>
    </location>
    <ligand>
        <name>Zn(2+)</name>
        <dbReference type="ChEBI" id="CHEBI:29105"/>
        <label>1</label>
    </ligand>
</feature>
<dbReference type="AlphaFoldDB" id="A0A8K0XRG5"/>
<feature type="compositionally biased region" description="Low complexity" evidence="12">
    <location>
        <begin position="451"/>
        <end position="460"/>
    </location>
</feature>
<feature type="binding site" evidence="9">
    <location>
        <position position="431"/>
    </location>
    <ligand>
        <name>Zn(2+)</name>
        <dbReference type="ChEBI" id="CHEBI:29105"/>
        <label>2</label>
    </ligand>
</feature>
<evidence type="ECO:0000256" key="3">
    <source>
        <dbReference type="ARBA" id="ARBA00022723"/>
    </source>
</evidence>
<feature type="domain" description="PHD-type" evidence="13">
    <location>
        <begin position="385"/>
        <end position="434"/>
    </location>
</feature>
<feature type="compositionally biased region" description="Basic residues" evidence="12">
    <location>
        <begin position="439"/>
        <end position="450"/>
    </location>
</feature>
<dbReference type="CDD" id="cd16859">
    <property type="entry name" value="ING_ING4_5"/>
    <property type="match status" value="1"/>
</dbReference>
<feature type="region of interest" description="Disordered" evidence="12">
    <location>
        <begin position="439"/>
        <end position="460"/>
    </location>
</feature>